<evidence type="ECO:0000313" key="4">
    <source>
        <dbReference type="EMBL" id="KAA8911454.1"/>
    </source>
</evidence>
<feature type="compositionally biased region" description="Polar residues" evidence="2">
    <location>
        <begin position="399"/>
        <end position="413"/>
    </location>
</feature>
<comment type="similarity">
    <text evidence="1">Belongs to the VPS72/YL1 family.</text>
</comment>
<dbReference type="Proteomes" id="UP000326924">
    <property type="component" value="Unassembled WGS sequence"/>
</dbReference>
<comment type="caution">
    <text evidence="4">The sequence shown here is derived from an EMBL/GenBank/DDBJ whole genome shotgun (WGS) entry which is preliminary data.</text>
</comment>
<dbReference type="EMBL" id="VXIS01000035">
    <property type="protein sequence ID" value="KAA8911454.1"/>
    <property type="molecule type" value="Genomic_DNA"/>
</dbReference>
<feature type="region of interest" description="Disordered" evidence="2">
    <location>
        <begin position="391"/>
        <end position="416"/>
    </location>
</feature>
<evidence type="ECO:0000256" key="2">
    <source>
        <dbReference type="SAM" id="MobiDB-lite"/>
    </source>
</evidence>
<feature type="region of interest" description="Disordered" evidence="2">
    <location>
        <begin position="208"/>
        <end position="230"/>
    </location>
</feature>
<feature type="domain" description="Vps72/YL1 C-terminal" evidence="3">
    <location>
        <begin position="478"/>
        <end position="507"/>
    </location>
</feature>
<dbReference type="PANTHER" id="PTHR13275:SF4">
    <property type="entry name" value="VACUOLAR PROTEIN SORTING-ASSOCIATED PROTEIN 72 HOMOLOG"/>
    <property type="match status" value="1"/>
</dbReference>
<feature type="region of interest" description="Disordered" evidence="2">
    <location>
        <begin position="57"/>
        <end position="160"/>
    </location>
</feature>
<dbReference type="PANTHER" id="PTHR13275">
    <property type="entry name" value="YL-1 PROTEIN TRANSCRIPTION FACTOR-LIKE 1"/>
    <property type="match status" value="1"/>
</dbReference>
<dbReference type="SMART" id="SM00993">
    <property type="entry name" value="YL1_C"/>
    <property type="match status" value="1"/>
</dbReference>
<evidence type="ECO:0000313" key="5">
    <source>
        <dbReference type="Proteomes" id="UP000326924"/>
    </source>
</evidence>
<keyword evidence="5" id="KW-1185">Reference proteome</keyword>
<accession>A0A5J5F552</accession>
<feature type="compositionally biased region" description="Basic and acidic residues" evidence="2">
    <location>
        <begin position="108"/>
        <end position="120"/>
    </location>
</feature>
<gene>
    <name evidence="4" type="ORF">FN846DRAFT_904283</name>
</gene>
<protein>
    <submittedName>
        <fullName evidence="4">YL1 nuclear protein-domain-containing protein</fullName>
    </submittedName>
</protein>
<dbReference type="Pfam" id="PF08265">
    <property type="entry name" value="YL1_C"/>
    <property type="match status" value="1"/>
</dbReference>
<dbReference type="InterPro" id="IPR013272">
    <property type="entry name" value="Vps72/YL1_C"/>
</dbReference>
<feature type="compositionally biased region" description="Low complexity" evidence="2">
    <location>
        <begin position="342"/>
        <end position="371"/>
    </location>
</feature>
<dbReference type="GO" id="GO:0005634">
    <property type="term" value="C:nucleus"/>
    <property type="evidence" value="ECO:0007669"/>
    <property type="project" value="TreeGrafter"/>
</dbReference>
<name>A0A5J5F552_9PEZI</name>
<sequence length="539" mass="59253">MPPLPDSSSDLDDDPLSSVPASPVSARPSPPVESLVAGRARRSNAGNLLAKLLTQEADEEDTLFLEDEDDVEFEAKEEEDNDDALMEDSDSDVEDAGPPAEGEEEVLEGEKEIEAAEKEAKKAKKRKADDIFLKPPPKKVTIAPSTTAEGTAGERQRKKSERISWVPEFVATRASSRTLSLQNRSETMRRLEESEKRRLHTIALMERAAAKKAKVRPKKEMTQEERLEEAKITERKNRRSLFSWEETEKAKLEEQRQKLLALQNRKLAGPVITYWSGAAEWNADSGRLVKVGRGLIEEVVKPPVLKKVKKKKDKEGEKAEDKEGDKEEDTIRVKDPATAQNSTATPAAPDTAPAAPTQDSTTSTSAPTATPVFQEEKKDLPAFLDGILDYAVPAPPQQPLSDQPAQLLPQQPSGAVPQPLEQPVVPIVPPTSPPKPNEVSARNVIVLENFDLNLVRDKASLTKALLGNQTKPLPVAKPYCPITQQPAKFRDPATGMPLANLHAYREMRRLLRGEIRWSHLLGAYMGEAGDAASGVPEGF</sequence>
<proteinExistence type="inferred from homology"/>
<dbReference type="Pfam" id="PF05764">
    <property type="entry name" value="YL1"/>
    <property type="match status" value="1"/>
</dbReference>
<reference evidence="4 5" key="1">
    <citation type="submission" date="2019-09" db="EMBL/GenBank/DDBJ databases">
        <title>Draft genome of the ectomycorrhizal ascomycete Sphaerosporella brunnea.</title>
        <authorList>
            <consortium name="DOE Joint Genome Institute"/>
            <person name="Benucci G.M."/>
            <person name="Marozzi G."/>
            <person name="Antonielli L."/>
            <person name="Sanchez S."/>
            <person name="Marco P."/>
            <person name="Wang X."/>
            <person name="Falini L.B."/>
            <person name="Barry K."/>
            <person name="Haridas S."/>
            <person name="Lipzen A."/>
            <person name="Labutti K."/>
            <person name="Grigoriev I.V."/>
            <person name="Murat C."/>
            <person name="Martin F."/>
            <person name="Albertini E."/>
            <person name="Donnini D."/>
            <person name="Bonito G."/>
        </authorList>
    </citation>
    <scope>NUCLEOTIDE SEQUENCE [LARGE SCALE GENOMIC DNA]</scope>
    <source>
        <strain evidence="4 5">Sb_GMNB300</strain>
    </source>
</reference>
<evidence type="ECO:0000256" key="1">
    <source>
        <dbReference type="ARBA" id="ARBA00006832"/>
    </source>
</evidence>
<feature type="region of interest" description="Disordered" evidence="2">
    <location>
        <begin position="307"/>
        <end position="372"/>
    </location>
</feature>
<feature type="compositionally biased region" description="Basic and acidic residues" evidence="2">
    <location>
        <begin position="313"/>
        <end position="335"/>
    </location>
</feature>
<evidence type="ECO:0000259" key="3">
    <source>
        <dbReference type="SMART" id="SM00993"/>
    </source>
</evidence>
<dbReference type="OrthoDB" id="3942062at2759"/>
<dbReference type="InterPro" id="IPR046757">
    <property type="entry name" value="YL1_N"/>
</dbReference>
<dbReference type="InParanoid" id="A0A5J5F552"/>
<organism evidence="4 5">
    <name type="scientific">Sphaerosporella brunnea</name>
    <dbReference type="NCBI Taxonomy" id="1250544"/>
    <lineage>
        <taxon>Eukaryota</taxon>
        <taxon>Fungi</taxon>
        <taxon>Dikarya</taxon>
        <taxon>Ascomycota</taxon>
        <taxon>Pezizomycotina</taxon>
        <taxon>Pezizomycetes</taxon>
        <taxon>Pezizales</taxon>
        <taxon>Pyronemataceae</taxon>
        <taxon>Sphaerosporella</taxon>
    </lineage>
</organism>
<feature type="compositionally biased region" description="Low complexity" evidence="2">
    <location>
        <begin position="16"/>
        <end position="27"/>
    </location>
</feature>
<feature type="compositionally biased region" description="Basic and acidic residues" evidence="2">
    <location>
        <begin position="218"/>
        <end position="230"/>
    </location>
</feature>
<feature type="compositionally biased region" description="Acidic residues" evidence="2">
    <location>
        <begin position="57"/>
        <end position="107"/>
    </location>
</feature>
<feature type="region of interest" description="Disordered" evidence="2">
    <location>
        <begin position="1"/>
        <end position="43"/>
    </location>
</feature>
<dbReference type="AlphaFoldDB" id="A0A5J5F552"/>